<evidence type="ECO:0000313" key="2">
    <source>
        <dbReference type="Proteomes" id="UP000024837"/>
    </source>
</evidence>
<keyword evidence="2" id="KW-1185">Reference proteome</keyword>
<accession>W7HSP9</accession>
<dbReference type="EMBL" id="KI966412">
    <property type="protein sequence ID" value="EWC47071.1"/>
    <property type="molecule type" value="Genomic_DNA"/>
</dbReference>
<sequence length="181" mass="20196">MAFSLLDFLSNDYLLIQTVPYLLPHETLSLALCAKPFHNLLLHTPGVFRHVDLSLSALVPANRTSTPVSLRRNYPDILSTRHIGRDTQTLILDGLPMNFDRLTNLLVSPHQRISILSVRDCAINQPVFMQTLHFLVRPGSSSPLRGVYIFGKSNGKARGKNLWQRVGEIECCCLSTTASCP</sequence>
<dbReference type="HOGENOM" id="CLU_1488986_0_0_1"/>
<proteinExistence type="predicted"/>
<name>W7HSP9_9PEZI</name>
<dbReference type="OrthoDB" id="5345494at2759"/>
<organism evidence="1 2">
    <name type="scientific">Drechslerella stenobrocha 248</name>
    <dbReference type="NCBI Taxonomy" id="1043628"/>
    <lineage>
        <taxon>Eukaryota</taxon>
        <taxon>Fungi</taxon>
        <taxon>Dikarya</taxon>
        <taxon>Ascomycota</taxon>
        <taxon>Pezizomycotina</taxon>
        <taxon>Orbiliomycetes</taxon>
        <taxon>Orbiliales</taxon>
        <taxon>Orbiliaceae</taxon>
        <taxon>Drechslerella</taxon>
    </lineage>
</organism>
<dbReference type="AlphaFoldDB" id="W7HSP9"/>
<gene>
    <name evidence="1" type="ORF">DRE_03440</name>
</gene>
<evidence type="ECO:0008006" key="3">
    <source>
        <dbReference type="Google" id="ProtNLM"/>
    </source>
</evidence>
<dbReference type="Proteomes" id="UP000024837">
    <property type="component" value="Unassembled WGS sequence"/>
</dbReference>
<protein>
    <recommendedName>
        <fullName evidence="3">F-box domain-containing protein</fullName>
    </recommendedName>
</protein>
<evidence type="ECO:0000313" key="1">
    <source>
        <dbReference type="EMBL" id="EWC47071.1"/>
    </source>
</evidence>
<reference evidence="1 2" key="1">
    <citation type="submission" date="2013-05" db="EMBL/GenBank/DDBJ databases">
        <title>Drechslerella stenobrocha genome reveals carnivorous origination and mechanical trapping mechanism of predatory fungi.</title>
        <authorList>
            <person name="Liu X."/>
            <person name="Zhang W."/>
            <person name="Liu K."/>
        </authorList>
    </citation>
    <scope>NUCLEOTIDE SEQUENCE [LARGE SCALE GENOMIC DNA]</scope>
    <source>
        <strain evidence="1 2">248</strain>
    </source>
</reference>